<feature type="region of interest" description="Disordered" evidence="1">
    <location>
        <begin position="1"/>
        <end position="59"/>
    </location>
</feature>
<protein>
    <recommendedName>
        <fullName evidence="4">Multidrug transporter</fullName>
    </recommendedName>
</protein>
<name>A0ABY4NA69_9MICO</name>
<gene>
    <name evidence="2" type="ORF">M4486_09310</name>
</gene>
<keyword evidence="3" id="KW-1185">Reference proteome</keyword>
<sequence length="59" mass="6554">MNGEPRENRLDVPLEDAQEQAVSALDEDQTLQGPVGSHDADPVDVLEQREEVPIDEEEV</sequence>
<feature type="compositionally biased region" description="Basic and acidic residues" evidence="1">
    <location>
        <begin position="38"/>
        <end position="52"/>
    </location>
</feature>
<evidence type="ECO:0000256" key="1">
    <source>
        <dbReference type="SAM" id="MobiDB-lite"/>
    </source>
</evidence>
<dbReference type="EMBL" id="CP097218">
    <property type="protein sequence ID" value="UQN31455.1"/>
    <property type="molecule type" value="Genomic_DNA"/>
</dbReference>
<accession>A0ABY4NA69</accession>
<evidence type="ECO:0008006" key="4">
    <source>
        <dbReference type="Google" id="ProtNLM"/>
    </source>
</evidence>
<evidence type="ECO:0000313" key="2">
    <source>
        <dbReference type="EMBL" id="UQN31455.1"/>
    </source>
</evidence>
<feature type="compositionally biased region" description="Basic and acidic residues" evidence="1">
    <location>
        <begin position="1"/>
        <end position="12"/>
    </location>
</feature>
<reference evidence="2" key="1">
    <citation type="submission" date="2022-05" db="EMBL/GenBank/DDBJ databases">
        <title>Genomic analysis of Brachybacterium sp. CBA3104.</title>
        <authorList>
            <person name="Roh S.W."/>
            <person name="Kim Y.B."/>
            <person name="Kim Y."/>
        </authorList>
    </citation>
    <scope>NUCLEOTIDE SEQUENCE</scope>
    <source>
        <strain evidence="2">CBA3104</strain>
    </source>
</reference>
<dbReference type="RefSeq" id="WP_249480874.1">
    <property type="nucleotide sequence ID" value="NZ_CP097218.1"/>
</dbReference>
<evidence type="ECO:0000313" key="3">
    <source>
        <dbReference type="Proteomes" id="UP001055868"/>
    </source>
</evidence>
<proteinExistence type="predicted"/>
<organism evidence="2 3">
    <name type="scientific">Brachybacterium kimchii</name>
    <dbReference type="NCBI Taxonomy" id="2942909"/>
    <lineage>
        <taxon>Bacteria</taxon>
        <taxon>Bacillati</taxon>
        <taxon>Actinomycetota</taxon>
        <taxon>Actinomycetes</taxon>
        <taxon>Micrococcales</taxon>
        <taxon>Dermabacteraceae</taxon>
        <taxon>Brachybacterium</taxon>
    </lineage>
</organism>
<dbReference type="Proteomes" id="UP001055868">
    <property type="component" value="Chromosome"/>
</dbReference>